<keyword evidence="4" id="KW-1003">Cell membrane</keyword>
<comment type="subcellular location">
    <subcellularLocation>
        <location evidence="1">Cell inner membrane</location>
        <topology evidence="1">Peripheral membrane protein</topology>
    </subcellularLocation>
</comment>
<dbReference type="STRING" id="1137284.GCA_001418205_01644"/>
<evidence type="ECO:0000313" key="9">
    <source>
        <dbReference type="EMBL" id="CUB03793.1"/>
    </source>
</evidence>
<dbReference type="OrthoDB" id="9784450at2"/>
<evidence type="ECO:0000259" key="8">
    <source>
        <dbReference type="PROSITE" id="PS50893"/>
    </source>
</evidence>
<keyword evidence="5" id="KW-0547">Nucleotide-binding</keyword>
<dbReference type="PROSITE" id="PS50893">
    <property type="entry name" value="ABC_TRANSPORTER_2"/>
    <property type="match status" value="2"/>
</dbReference>
<dbReference type="SMART" id="SM00382">
    <property type="entry name" value="AAA"/>
    <property type="match status" value="2"/>
</dbReference>
<dbReference type="AlphaFoldDB" id="A0A0K6IL17"/>
<dbReference type="SUPFAM" id="SSF52540">
    <property type="entry name" value="P-loop containing nucleoside triphosphate hydrolases"/>
    <property type="match status" value="2"/>
</dbReference>
<feature type="domain" description="ABC transporter" evidence="8">
    <location>
        <begin position="4"/>
        <end position="241"/>
    </location>
</feature>
<evidence type="ECO:0000256" key="3">
    <source>
        <dbReference type="ARBA" id="ARBA00022448"/>
    </source>
</evidence>
<dbReference type="PROSITE" id="PS00211">
    <property type="entry name" value="ABC_TRANSPORTER_1"/>
    <property type="match status" value="2"/>
</dbReference>
<dbReference type="RefSeq" id="WP_055462744.1">
    <property type="nucleotide sequence ID" value="NZ_CYHG01000004.1"/>
</dbReference>
<dbReference type="PANTHER" id="PTHR43297">
    <property type="entry name" value="OLIGOPEPTIDE TRANSPORT ATP-BINDING PROTEIN APPD"/>
    <property type="match status" value="1"/>
</dbReference>
<dbReference type="GO" id="GO:0005886">
    <property type="term" value="C:plasma membrane"/>
    <property type="evidence" value="ECO:0007669"/>
    <property type="project" value="UniProtKB-SubCell"/>
</dbReference>
<dbReference type="EMBL" id="CYHG01000004">
    <property type="protein sequence ID" value="CUB03793.1"/>
    <property type="molecule type" value="Genomic_DNA"/>
</dbReference>
<dbReference type="InterPro" id="IPR027417">
    <property type="entry name" value="P-loop_NTPase"/>
</dbReference>
<dbReference type="Proteomes" id="UP000182769">
    <property type="component" value="Unassembled WGS sequence"/>
</dbReference>
<dbReference type="InterPro" id="IPR017871">
    <property type="entry name" value="ABC_transporter-like_CS"/>
</dbReference>
<evidence type="ECO:0000256" key="5">
    <source>
        <dbReference type="ARBA" id="ARBA00022741"/>
    </source>
</evidence>
<feature type="domain" description="ABC transporter" evidence="8">
    <location>
        <begin position="262"/>
        <end position="460"/>
    </location>
</feature>
<evidence type="ECO:0000256" key="2">
    <source>
        <dbReference type="ARBA" id="ARBA00005417"/>
    </source>
</evidence>
<accession>A0A0K6IL17</accession>
<dbReference type="GO" id="GO:0005524">
    <property type="term" value="F:ATP binding"/>
    <property type="evidence" value="ECO:0007669"/>
    <property type="project" value="UniProtKB-KW"/>
</dbReference>
<keyword evidence="10" id="KW-1185">Reference proteome</keyword>
<dbReference type="Pfam" id="PF00005">
    <property type="entry name" value="ABC_tran"/>
    <property type="match status" value="2"/>
</dbReference>
<proteinExistence type="inferred from homology"/>
<dbReference type="InterPro" id="IPR003593">
    <property type="entry name" value="AAA+_ATPase"/>
</dbReference>
<dbReference type="InterPro" id="IPR003439">
    <property type="entry name" value="ABC_transporter-like_ATP-bd"/>
</dbReference>
<protein>
    <submittedName>
        <fullName evidence="9">ABC-type glutathione transport system ATPase component, contains duplicated ATPase domain</fullName>
    </submittedName>
</protein>
<evidence type="ECO:0000256" key="6">
    <source>
        <dbReference type="ARBA" id="ARBA00022840"/>
    </source>
</evidence>
<dbReference type="GO" id="GO:0016887">
    <property type="term" value="F:ATP hydrolysis activity"/>
    <property type="evidence" value="ECO:0007669"/>
    <property type="project" value="InterPro"/>
</dbReference>
<dbReference type="Gene3D" id="3.40.50.300">
    <property type="entry name" value="P-loop containing nucleotide triphosphate hydrolases"/>
    <property type="match status" value="2"/>
</dbReference>
<keyword evidence="3" id="KW-0813">Transport</keyword>
<keyword evidence="6" id="KW-0067">ATP-binding</keyword>
<keyword evidence="7" id="KW-0472">Membrane</keyword>
<sequence length="460" mass="49909">MSLIHIENLAVYAGNTELLAPISLTLEKGQRLTILGQTGSGKSLLAQAIMGNLPNSLRTEGRVTLFGEEVNAKQRQRFWGRRISMLPQEPWNSLDPLMGAQQQLEQTYRMVAGESAANAQQKAAYTLALQGLQDSGHKRVDQLSGGMAQRVAIACAMAGGAPVLLADEPTKGLDVSRRDQVVQQLMSQSKQGALITITHDVAVARQIGGRMMVIKSGELLEQGNTSDILSAPQHPFTKALIEADPVNWPDKTPASSHKTPLVEVQDLTIGRGNKALSKHLNFTLHQGEVVGVVGDSGCGKSTLGDTLLGVHQAMEGTILRHSQAPLHQWQKLYQDPTAAVSRAVSLATLLEDTVKLHKIDRARIAPLMRQLGLDEALLQRNSEGVSGGELQRFCMLRALLLDPVFLFADEPTSRLDPITAKEVSQLLVDVAKQNGCAVMLVSHDPDLIEKRCDRVIRLDA</sequence>
<dbReference type="InterPro" id="IPR050388">
    <property type="entry name" value="ABC_Ni/Peptide_Import"/>
</dbReference>
<gene>
    <name evidence="9" type="ORF">Ga0061065_104224</name>
</gene>
<evidence type="ECO:0000256" key="1">
    <source>
        <dbReference type="ARBA" id="ARBA00004417"/>
    </source>
</evidence>
<name>A0A0K6IL17_9GAMM</name>
<evidence type="ECO:0000313" key="10">
    <source>
        <dbReference type="Proteomes" id="UP000182769"/>
    </source>
</evidence>
<dbReference type="PANTHER" id="PTHR43297:SF7">
    <property type="entry name" value="D,D-DIPEPTIDE TRANSPORT ATP-BINDING PROTEIN DDPD-RELATED"/>
    <property type="match status" value="1"/>
</dbReference>
<evidence type="ECO:0000256" key="4">
    <source>
        <dbReference type="ARBA" id="ARBA00022475"/>
    </source>
</evidence>
<evidence type="ECO:0000256" key="7">
    <source>
        <dbReference type="ARBA" id="ARBA00023136"/>
    </source>
</evidence>
<organism evidence="9 10">
    <name type="scientific">Marinomonas fungiae</name>
    <dbReference type="NCBI Taxonomy" id="1137284"/>
    <lineage>
        <taxon>Bacteria</taxon>
        <taxon>Pseudomonadati</taxon>
        <taxon>Pseudomonadota</taxon>
        <taxon>Gammaproteobacteria</taxon>
        <taxon>Oceanospirillales</taxon>
        <taxon>Oceanospirillaceae</taxon>
        <taxon>Marinomonas</taxon>
    </lineage>
</organism>
<comment type="similarity">
    <text evidence="2">Belongs to the ABC transporter superfamily.</text>
</comment>
<reference evidence="10" key="1">
    <citation type="submission" date="2015-08" db="EMBL/GenBank/DDBJ databases">
        <authorList>
            <person name="Varghese N."/>
        </authorList>
    </citation>
    <scope>NUCLEOTIDE SEQUENCE [LARGE SCALE GENOMIC DNA]</scope>
    <source>
        <strain evidence="10">JCM 18476</strain>
    </source>
</reference>